<sequence length="56" mass="5886">MSHGDSDAIVPFEVSGTRAHEAIAGSELVVIEGGPHGVNASHAEEFDRALLDFLAR</sequence>
<keyword evidence="1" id="KW-0378">Hydrolase</keyword>
<name>A0ABV9LPU3_9ACTN</name>
<organism evidence="1 2">
    <name type="scientific">Geodermatophilus arenarius</name>
    <dbReference type="NCBI Taxonomy" id="1137990"/>
    <lineage>
        <taxon>Bacteria</taxon>
        <taxon>Bacillati</taxon>
        <taxon>Actinomycetota</taxon>
        <taxon>Actinomycetes</taxon>
        <taxon>Geodermatophilales</taxon>
        <taxon>Geodermatophilaceae</taxon>
        <taxon>Geodermatophilus</taxon>
    </lineage>
</organism>
<comment type="caution">
    <text evidence="1">The sequence shown here is derived from an EMBL/GenBank/DDBJ whole genome shotgun (WGS) entry which is preliminary data.</text>
</comment>
<dbReference type="Proteomes" id="UP001596025">
    <property type="component" value="Unassembled WGS sequence"/>
</dbReference>
<reference evidence="2" key="1">
    <citation type="journal article" date="2019" name="Int. J. Syst. Evol. Microbiol.">
        <title>The Global Catalogue of Microorganisms (GCM) 10K type strain sequencing project: providing services to taxonomists for standard genome sequencing and annotation.</title>
        <authorList>
            <consortium name="The Broad Institute Genomics Platform"/>
            <consortium name="The Broad Institute Genome Sequencing Center for Infectious Disease"/>
            <person name="Wu L."/>
            <person name="Ma J."/>
        </authorList>
    </citation>
    <scope>NUCLEOTIDE SEQUENCE [LARGE SCALE GENOMIC DNA]</scope>
    <source>
        <strain evidence="2">CCUG 62763</strain>
    </source>
</reference>
<dbReference type="Gene3D" id="3.40.50.1820">
    <property type="entry name" value="alpha/beta hydrolase"/>
    <property type="match status" value="1"/>
</dbReference>
<keyword evidence="2" id="KW-1185">Reference proteome</keyword>
<proteinExistence type="predicted"/>
<evidence type="ECO:0000313" key="2">
    <source>
        <dbReference type="Proteomes" id="UP001596025"/>
    </source>
</evidence>
<dbReference type="EMBL" id="JBHSGR010000024">
    <property type="protein sequence ID" value="MFC4695503.1"/>
    <property type="molecule type" value="Genomic_DNA"/>
</dbReference>
<dbReference type="InterPro" id="IPR029058">
    <property type="entry name" value="AB_hydrolase_fold"/>
</dbReference>
<gene>
    <name evidence="1" type="ORF">ACFO3M_19035</name>
</gene>
<dbReference type="RefSeq" id="WP_387992523.1">
    <property type="nucleotide sequence ID" value="NZ_JBHSGR010000024.1"/>
</dbReference>
<dbReference type="SUPFAM" id="SSF53474">
    <property type="entry name" value="alpha/beta-Hydrolases"/>
    <property type="match status" value="1"/>
</dbReference>
<protein>
    <submittedName>
        <fullName evidence="1">Alpha/beta fold hydrolase</fullName>
    </submittedName>
</protein>
<accession>A0ABV9LPU3</accession>
<evidence type="ECO:0000313" key="1">
    <source>
        <dbReference type="EMBL" id="MFC4695503.1"/>
    </source>
</evidence>
<dbReference type="GO" id="GO:0016787">
    <property type="term" value="F:hydrolase activity"/>
    <property type="evidence" value="ECO:0007669"/>
    <property type="project" value="UniProtKB-KW"/>
</dbReference>